<evidence type="ECO:0000313" key="2">
    <source>
        <dbReference type="EMBL" id="MCH6159458.1"/>
    </source>
</evidence>
<dbReference type="SUPFAM" id="SSF50249">
    <property type="entry name" value="Nucleic acid-binding proteins"/>
    <property type="match status" value="1"/>
</dbReference>
<dbReference type="SMART" id="SM00316">
    <property type="entry name" value="S1"/>
    <property type="match status" value="1"/>
</dbReference>
<accession>A0ABS9STE8</accession>
<dbReference type="InterPro" id="IPR012340">
    <property type="entry name" value="NA-bd_OB-fold"/>
</dbReference>
<gene>
    <name evidence="2" type="ORF">MMA15_03205</name>
</gene>
<dbReference type="Gene3D" id="2.40.50.140">
    <property type="entry name" value="Nucleic acid-binding proteins"/>
    <property type="match status" value="1"/>
</dbReference>
<proteinExistence type="predicted"/>
<evidence type="ECO:0000259" key="1">
    <source>
        <dbReference type="SMART" id="SM00316"/>
    </source>
</evidence>
<sequence>MSWQEFLDRHRAGDVIEGVVTGEVPFGSFVEYEGVTGLAYQESWPVGSRVSVRILEIDPGGQRFSLASASE</sequence>
<dbReference type="InterPro" id="IPR003029">
    <property type="entry name" value="S1_domain"/>
</dbReference>
<protein>
    <recommendedName>
        <fullName evidence="1">S1 motif domain-containing protein</fullName>
    </recommendedName>
</protein>
<reference evidence="2" key="1">
    <citation type="submission" date="2022-03" db="EMBL/GenBank/DDBJ databases">
        <authorList>
            <person name="Santos J.D.N."/>
            <person name="Kallscheuer N."/>
            <person name="Jogler C."/>
            <person name="Lage O.M."/>
        </authorList>
    </citation>
    <scope>NUCLEOTIDE SEQUENCE</scope>
    <source>
        <strain evidence="2">M600PL45_2</strain>
    </source>
</reference>
<feature type="domain" description="S1 motif" evidence="1">
    <location>
        <begin position="11"/>
        <end position="67"/>
    </location>
</feature>
<name>A0ABS9STE8_9ACTN</name>
<dbReference type="RefSeq" id="WP_241057402.1">
    <property type="nucleotide sequence ID" value="NZ_JAKWJU010000002.1"/>
</dbReference>
<comment type="caution">
    <text evidence="2">The sequence shown here is derived from an EMBL/GenBank/DDBJ whole genome shotgun (WGS) entry which is preliminary data.</text>
</comment>
<reference evidence="2" key="2">
    <citation type="journal article" date="2023" name="Int. J. Syst. Evol. Microbiol.">
        <title>Streptomyces marispadix sp. nov., isolated from marine beach sediment of the Northern Coast of Portugal.</title>
        <authorList>
            <person name="dos Santos J.D.N."/>
            <person name="Vitorino I.R."/>
            <person name="Kallscheuer N."/>
            <person name="Srivastava A."/>
            <person name="Krautwurst S."/>
            <person name="Marz M."/>
            <person name="Jogler C."/>
            <person name="Lobo Da Cunha A."/>
            <person name="Catita J."/>
            <person name="Goncalves H."/>
            <person name="Gonzalez I."/>
            <person name="Reyes F."/>
            <person name="Lage O.M."/>
        </authorList>
    </citation>
    <scope>NUCLEOTIDE SEQUENCE</scope>
    <source>
        <strain evidence="2">M600PL45_2</strain>
    </source>
</reference>
<dbReference type="Proteomes" id="UP001166784">
    <property type="component" value="Unassembled WGS sequence"/>
</dbReference>
<dbReference type="EMBL" id="JAKWJU010000002">
    <property type="protein sequence ID" value="MCH6159458.1"/>
    <property type="molecule type" value="Genomic_DNA"/>
</dbReference>
<organism evidence="2 3">
    <name type="scientific">Streptomyces marispadix</name>
    <dbReference type="NCBI Taxonomy" id="2922868"/>
    <lineage>
        <taxon>Bacteria</taxon>
        <taxon>Bacillati</taxon>
        <taxon>Actinomycetota</taxon>
        <taxon>Actinomycetes</taxon>
        <taxon>Kitasatosporales</taxon>
        <taxon>Streptomycetaceae</taxon>
        <taxon>Streptomyces</taxon>
    </lineage>
</organism>
<evidence type="ECO:0000313" key="3">
    <source>
        <dbReference type="Proteomes" id="UP001166784"/>
    </source>
</evidence>
<keyword evidence="3" id="KW-1185">Reference proteome</keyword>